<evidence type="ECO:0000259" key="2">
    <source>
        <dbReference type="Pfam" id="PF09811"/>
    </source>
</evidence>
<gene>
    <name evidence="3" type="ORF">CYY_005586</name>
</gene>
<accession>A0A8J4Q2S2</accession>
<dbReference type="InterPro" id="IPR052436">
    <property type="entry name" value="LTO1_adapter"/>
</dbReference>
<dbReference type="OrthoDB" id="48036at2759"/>
<feature type="domain" description="Essential protein Yae1 N-terminal" evidence="2">
    <location>
        <begin position="20"/>
        <end position="55"/>
    </location>
</feature>
<dbReference type="AlphaFoldDB" id="A0A8J4Q2S2"/>
<dbReference type="Pfam" id="PF09811">
    <property type="entry name" value="Yae1_N"/>
    <property type="match status" value="1"/>
</dbReference>
<dbReference type="PANTHER" id="PTHR28532">
    <property type="entry name" value="GEO13458P1"/>
    <property type="match status" value="1"/>
</dbReference>
<dbReference type="Proteomes" id="UP000695562">
    <property type="component" value="Unassembled WGS sequence"/>
</dbReference>
<evidence type="ECO:0000256" key="1">
    <source>
        <dbReference type="ARBA" id="ARBA00038090"/>
    </source>
</evidence>
<comment type="caution">
    <text evidence="3">The sequence shown here is derived from an EMBL/GenBank/DDBJ whole genome shotgun (WGS) entry which is preliminary data.</text>
</comment>
<protein>
    <recommendedName>
        <fullName evidence="2">Essential protein Yae1 N-terminal domain-containing protein</fullName>
    </recommendedName>
</protein>
<organism evidence="3 4">
    <name type="scientific">Polysphondylium violaceum</name>
    <dbReference type="NCBI Taxonomy" id="133409"/>
    <lineage>
        <taxon>Eukaryota</taxon>
        <taxon>Amoebozoa</taxon>
        <taxon>Evosea</taxon>
        <taxon>Eumycetozoa</taxon>
        <taxon>Dictyostelia</taxon>
        <taxon>Dictyosteliales</taxon>
        <taxon>Dictyosteliaceae</taxon>
        <taxon>Polysphondylium</taxon>
    </lineage>
</organism>
<name>A0A8J4Q2S2_9MYCE</name>
<reference evidence="3" key="1">
    <citation type="submission" date="2020-01" db="EMBL/GenBank/DDBJ databases">
        <title>Development of genomics and gene disruption for Polysphondylium violaceum indicates a role for the polyketide synthase stlB in stalk morphogenesis.</title>
        <authorList>
            <person name="Narita B."/>
            <person name="Kawabe Y."/>
            <person name="Kin K."/>
            <person name="Saito T."/>
            <person name="Gibbs R."/>
            <person name="Kuspa A."/>
            <person name="Muzny D."/>
            <person name="Queller D."/>
            <person name="Richards S."/>
            <person name="Strassman J."/>
            <person name="Sucgang R."/>
            <person name="Worley K."/>
            <person name="Schaap P."/>
        </authorList>
    </citation>
    <scope>NUCLEOTIDE SEQUENCE</scope>
    <source>
        <strain evidence="3">QSvi11</strain>
    </source>
</reference>
<keyword evidence="4" id="KW-1185">Reference proteome</keyword>
<dbReference type="PANTHER" id="PTHR28532:SF1">
    <property type="entry name" value="ORAL CANCER OVEREXPRESSED 1"/>
    <property type="match status" value="1"/>
</dbReference>
<evidence type="ECO:0000313" key="3">
    <source>
        <dbReference type="EMBL" id="KAF2073091.1"/>
    </source>
</evidence>
<sequence length="129" mass="14894">MDEFDQALNIESDTYISSKEEGISDGKRLGYIDGYQLGFEKGTELGQEIGYYQSCVSVWNNLVNIYKSTQKFTPRSLQNLEKLTKLLDNYHLNFNDENIMSSLNEIRVKFKLTSTQLGLQTKEQNELSF</sequence>
<proteinExistence type="inferred from homology"/>
<dbReference type="InterPro" id="IPR019191">
    <property type="entry name" value="Essential_protein_Yae1_N"/>
</dbReference>
<evidence type="ECO:0000313" key="4">
    <source>
        <dbReference type="Proteomes" id="UP000695562"/>
    </source>
</evidence>
<dbReference type="EMBL" id="AJWJ01000227">
    <property type="protein sequence ID" value="KAF2073091.1"/>
    <property type="molecule type" value="Genomic_DNA"/>
</dbReference>
<comment type="similarity">
    <text evidence="1">Belongs to the LTO1 family.</text>
</comment>